<feature type="transmembrane region" description="Helical" evidence="1">
    <location>
        <begin position="20"/>
        <end position="42"/>
    </location>
</feature>
<keyword evidence="3" id="KW-1185">Reference proteome</keyword>
<proteinExistence type="predicted"/>
<organism evidence="2 3">
    <name type="scientific">Branchiostoma lanceolatum</name>
    <name type="common">Common lancelet</name>
    <name type="synonym">Amphioxus lanceolatum</name>
    <dbReference type="NCBI Taxonomy" id="7740"/>
    <lineage>
        <taxon>Eukaryota</taxon>
        <taxon>Metazoa</taxon>
        <taxon>Chordata</taxon>
        <taxon>Cephalochordata</taxon>
        <taxon>Leptocardii</taxon>
        <taxon>Amphioxiformes</taxon>
        <taxon>Branchiostomatidae</taxon>
        <taxon>Branchiostoma</taxon>
    </lineage>
</organism>
<dbReference type="EMBL" id="OV696704">
    <property type="protein sequence ID" value="CAH1251667.1"/>
    <property type="molecule type" value="Genomic_DNA"/>
</dbReference>
<reference evidence="2" key="1">
    <citation type="submission" date="2022-01" db="EMBL/GenBank/DDBJ databases">
        <authorList>
            <person name="Braso-Vives M."/>
        </authorList>
    </citation>
    <scope>NUCLEOTIDE SEQUENCE</scope>
</reference>
<accession>A0A8J9ZDI0</accession>
<sequence length="76" mass="8808">MEDSTGSSDIPPAWDNWYVAYLLILLCVLKSIESIMLLFTPVDAAMVGPNRQDQQWVPYHDRPVAALFNYMYRQLE</sequence>
<keyword evidence="1" id="KW-1133">Transmembrane helix</keyword>
<evidence type="ECO:0000313" key="3">
    <source>
        <dbReference type="Proteomes" id="UP000838412"/>
    </source>
</evidence>
<evidence type="ECO:0000313" key="2">
    <source>
        <dbReference type="EMBL" id="CAH1251667.1"/>
    </source>
</evidence>
<keyword evidence="1" id="KW-0812">Transmembrane</keyword>
<evidence type="ECO:0000256" key="1">
    <source>
        <dbReference type="SAM" id="Phobius"/>
    </source>
</evidence>
<dbReference type="AlphaFoldDB" id="A0A8J9ZDI0"/>
<name>A0A8J9ZDI0_BRALA</name>
<gene>
    <name evidence="2" type="primary">Hypp9117</name>
    <name evidence="2" type="ORF">BLAG_LOCUS11989</name>
</gene>
<dbReference type="Proteomes" id="UP000838412">
    <property type="component" value="Chromosome 19"/>
</dbReference>
<keyword evidence="1" id="KW-0472">Membrane</keyword>
<protein>
    <submittedName>
        <fullName evidence="2">Hypp9117 protein</fullName>
    </submittedName>
</protein>
<dbReference type="OrthoDB" id="10323556at2759"/>